<proteinExistence type="predicted"/>
<dbReference type="GO" id="GO:0005643">
    <property type="term" value="C:nuclear pore"/>
    <property type="evidence" value="ECO:0007669"/>
    <property type="project" value="TreeGrafter"/>
</dbReference>
<evidence type="ECO:0000313" key="2">
    <source>
        <dbReference type="EMBL" id="KAK4797136.1"/>
    </source>
</evidence>
<feature type="compositionally biased region" description="Polar residues" evidence="1">
    <location>
        <begin position="444"/>
        <end position="461"/>
    </location>
</feature>
<dbReference type="EMBL" id="JAXQNO010000006">
    <property type="protein sequence ID" value="KAK4797136.1"/>
    <property type="molecule type" value="Genomic_DNA"/>
</dbReference>
<comment type="caution">
    <text evidence="2">The sequence shown here is derived from an EMBL/GenBank/DDBJ whole genome shotgun (WGS) entry which is preliminary data.</text>
</comment>
<feature type="compositionally biased region" description="Low complexity" evidence="1">
    <location>
        <begin position="427"/>
        <end position="443"/>
    </location>
</feature>
<keyword evidence="3" id="KW-1185">Reference proteome</keyword>
<dbReference type="PANTHER" id="PTHR18898:SF2">
    <property type="entry name" value="NUCLEOPROTEIN TPR"/>
    <property type="match status" value="1"/>
</dbReference>
<feature type="compositionally biased region" description="Acidic residues" evidence="1">
    <location>
        <begin position="486"/>
        <end position="496"/>
    </location>
</feature>
<dbReference type="Proteomes" id="UP001346149">
    <property type="component" value="Unassembled WGS sequence"/>
</dbReference>
<feature type="region of interest" description="Disordered" evidence="1">
    <location>
        <begin position="356"/>
        <end position="504"/>
    </location>
</feature>
<dbReference type="PANTHER" id="PTHR18898">
    <property type="entry name" value="NUCLEOPROTEIN TPR-RELATED"/>
    <property type="match status" value="1"/>
</dbReference>
<feature type="compositionally biased region" description="Acidic residues" evidence="1">
    <location>
        <begin position="403"/>
        <end position="415"/>
    </location>
</feature>
<sequence length="504" mass="54641">MAKAELDAAFITAEQTCSLLEQKYQSIASEFSELQSKCTQLQSSIDQRLSELADVQAQKHQLHLQCLTHPHLGDMPLVIFSVISFLKPHLLFSGRRDREAERRFSETSTSLKLKEEKEFSSTKDSAATNDERFMAEISTVTLAVELLGGSAMDDHVSVYFLAMESFKRAAQSVSGDLGGGHASVQDSSAASDTSNLLPFSALAQTTTCIPVLSSISLPPKPAMEEKDKSLLLPKISSEARKNVRRLVRPCQKPEDVQQQDTEMPGAENAGKQIISLQHGQAVEPSEEALNIQPPSVNKDKDSSSDIQIEDTEISSEKAEDQMNDSILLEGIEENLDMAGNGQSGMVLSSEVMPIVEDQIEQGNNQQMEDESDKEEGELAPDIADPEEDGSGAGDLSPEGNEKGEEEGEITEETVADADASYRKIESEQQQVSSEAAAAEASSVLSTPPSIQSTNPRPSVSPSPGLIESKFGDIVEQFNYHKPAGESEGEGSPETDWDTSYNNPK</sequence>
<feature type="region of interest" description="Disordered" evidence="1">
    <location>
        <begin position="280"/>
        <end position="321"/>
    </location>
</feature>
<dbReference type="AlphaFoldDB" id="A0AAN7MLG1"/>
<dbReference type="GO" id="GO:0006406">
    <property type="term" value="P:mRNA export from nucleus"/>
    <property type="evidence" value="ECO:0007669"/>
    <property type="project" value="TreeGrafter"/>
</dbReference>
<evidence type="ECO:0000256" key="1">
    <source>
        <dbReference type="SAM" id="MobiDB-lite"/>
    </source>
</evidence>
<evidence type="ECO:0000313" key="3">
    <source>
        <dbReference type="Proteomes" id="UP001346149"/>
    </source>
</evidence>
<reference evidence="2 3" key="1">
    <citation type="journal article" date="2023" name="Hortic Res">
        <title>Pangenome of water caltrop reveals structural variations and asymmetric subgenome divergence after allopolyploidization.</title>
        <authorList>
            <person name="Zhang X."/>
            <person name="Chen Y."/>
            <person name="Wang L."/>
            <person name="Yuan Y."/>
            <person name="Fang M."/>
            <person name="Shi L."/>
            <person name="Lu R."/>
            <person name="Comes H.P."/>
            <person name="Ma Y."/>
            <person name="Chen Y."/>
            <person name="Huang G."/>
            <person name="Zhou Y."/>
            <person name="Zheng Z."/>
            <person name="Qiu Y."/>
        </authorList>
    </citation>
    <scope>NUCLEOTIDE SEQUENCE [LARGE SCALE GENOMIC DNA]</scope>
    <source>
        <strain evidence="2">F231</strain>
    </source>
</reference>
<dbReference type="GO" id="GO:0017056">
    <property type="term" value="F:structural constituent of nuclear pore"/>
    <property type="evidence" value="ECO:0007669"/>
    <property type="project" value="TreeGrafter"/>
</dbReference>
<accession>A0AAN7MLG1</accession>
<gene>
    <name evidence="2" type="ORF">SAY86_029462</name>
</gene>
<name>A0AAN7MLG1_TRANT</name>
<organism evidence="2 3">
    <name type="scientific">Trapa natans</name>
    <name type="common">Water chestnut</name>
    <dbReference type="NCBI Taxonomy" id="22666"/>
    <lineage>
        <taxon>Eukaryota</taxon>
        <taxon>Viridiplantae</taxon>
        <taxon>Streptophyta</taxon>
        <taxon>Embryophyta</taxon>
        <taxon>Tracheophyta</taxon>
        <taxon>Spermatophyta</taxon>
        <taxon>Magnoliopsida</taxon>
        <taxon>eudicotyledons</taxon>
        <taxon>Gunneridae</taxon>
        <taxon>Pentapetalae</taxon>
        <taxon>rosids</taxon>
        <taxon>malvids</taxon>
        <taxon>Myrtales</taxon>
        <taxon>Lythraceae</taxon>
        <taxon>Trapa</taxon>
    </lineage>
</organism>
<protein>
    <submittedName>
        <fullName evidence="2">Uncharacterized protein</fullName>
    </submittedName>
</protein>
<feature type="compositionally biased region" description="Acidic residues" evidence="1">
    <location>
        <begin position="367"/>
        <end position="389"/>
    </location>
</feature>